<dbReference type="EMBL" id="JMTM01000017">
    <property type="protein sequence ID" value="OAZ05066.1"/>
    <property type="molecule type" value="Genomic_DNA"/>
</dbReference>
<keyword evidence="3" id="KW-1185">Reference proteome</keyword>
<protein>
    <recommendedName>
        <fullName evidence="1">Luciferase domain-containing protein</fullName>
    </recommendedName>
</protein>
<evidence type="ECO:0000259" key="1">
    <source>
        <dbReference type="Pfam" id="PF17648"/>
    </source>
</evidence>
<dbReference type="InterPro" id="IPR040841">
    <property type="entry name" value="Luciferase_dom"/>
</dbReference>
<comment type="caution">
    <text evidence="2">The sequence shown here is derived from an EMBL/GenBank/DDBJ whole genome shotgun (WGS) entry which is preliminary data.</text>
</comment>
<evidence type="ECO:0000313" key="2">
    <source>
        <dbReference type="EMBL" id="OAZ05066.1"/>
    </source>
</evidence>
<proteinExistence type="predicted"/>
<organism evidence="2 3">
    <name type="scientific">Flavobacterium succinicans</name>
    <dbReference type="NCBI Taxonomy" id="29536"/>
    <lineage>
        <taxon>Bacteria</taxon>
        <taxon>Pseudomonadati</taxon>
        <taxon>Bacteroidota</taxon>
        <taxon>Flavobacteriia</taxon>
        <taxon>Flavobacteriales</taxon>
        <taxon>Flavobacteriaceae</taxon>
        <taxon>Flavobacterium</taxon>
    </lineage>
</organism>
<dbReference type="Proteomes" id="UP000093807">
    <property type="component" value="Unassembled WGS sequence"/>
</dbReference>
<reference evidence="2 3" key="1">
    <citation type="submission" date="2016-06" db="EMBL/GenBank/DDBJ databases">
        <title>Draft genome sequence of Flavobacterium succinicans strain DD5b.</title>
        <authorList>
            <person name="Poehlein A."/>
            <person name="Daniel R."/>
            <person name="Simeonova D.D."/>
        </authorList>
    </citation>
    <scope>NUCLEOTIDE SEQUENCE [LARGE SCALE GENOMIC DNA]</scope>
    <source>
        <strain evidence="2 3">DD5b</strain>
    </source>
</reference>
<name>A0A199XUZ9_9FLAO</name>
<accession>A0A199XUZ9</accession>
<evidence type="ECO:0000313" key="3">
    <source>
        <dbReference type="Proteomes" id="UP000093807"/>
    </source>
</evidence>
<dbReference type="Pfam" id="PF17648">
    <property type="entry name" value="Luciferase"/>
    <property type="match status" value="1"/>
</dbReference>
<feature type="domain" description="Luciferase" evidence="1">
    <location>
        <begin position="56"/>
        <end position="117"/>
    </location>
</feature>
<dbReference type="AlphaFoldDB" id="A0A199XUZ9"/>
<dbReference type="OrthoDB" id="883007at2"/>
<dbReference type="PATRIC" id="fig|29536.5.peg.942"/>
<sequence>MTLEEKGLIIPPPVLTTYPQMVSHAIQQWPNVMAATHWDLYNNTKVDGADFYVGKNEIGHIHLDGTVHLATTNELRIPLLKNNLAQKFPYSGEYEGWVLFKITTKSDAEHAIWLFQLNYERLMGLSIETLLSKINNHSIK</sequence>
<gene>
    <name evidence="2" type="ORF">FLB_09170</name>
</gene>
<dbReference type="RefSeq" id="WP_064714757.1">
    <property type="nucleotide sequence ID" value="NZ_JMTM01000017.1"/>
</dbReference>